<sequence>MDLATSIRLTYTIASILVLTVYLLPSLRSRFLAYGPRTASPASSSPPSSGTTSAEREKAAAARANRNPSPVTSLLDRLAEWKVPHSWFTSFYAVSIFWSLFWAVQFACKGWVFRVLVDWQLHDPVTHPERQDRMVYSMTLRQVFLAWGMVFVQGCRRFWECLALPQSPSKSQMWIGHWVLGIGFYTGLSVAVWVEGAPLLASHTFSLADFAVPPPSFRTFLSLLLFILASGFQHDCHAYLCSLKSPSSSTTTNKDNDYSSSSSPSSGKPKDSYKLPTHPAFTHLIVPHYTAECLLYLSLAFLAAPAPHPQSPTTAGARAQAAGRGSVFNYTLLAACIFVVVNLGFTAQGTREWYLVRFGGSPEGRELVERRWRLVPGVW</sequence>
<dbReference type="GO" id="GO:0005789">
    <property type="term" value="C:endoplasmic reticulum membrane"/>
    <property type="evidence" value="ECO:0007669"/>
    <property type="project" value="UniProtKB-SubCell"/>
</dbReference>
<feature type="compositionally biased region" description="Low complexity" evidence="2">
    <location>
        <begin position="38"/>
        <end position="53"/>
    </location>
</feature>
<evidence type="ECO:0000313" key="4">
    <source>
        <dbReference type="Proteomes" id="UP000270230"/>
    </source>
</evidence>
<reference evidence="3 4" key="1">
    <citation type="journal article" date="2018" name="BMC Genomics">
        <title>Genomic evidence for intraspecific hybridization in a clonal and extremely halotolerant yeast.</title>
        <authorList>
            <person name="Gostincar C."/>
            <person name="Stajich J.E."/>
            <person name="Zupancic J."/>
            <person name="Zalar P."/>
            <person name="Gunde-Cimerman N."/>
        </authorList>
    </citation>
    <scope>NUCLEOTIDE SEQUENCE [LARGE SCALE GENOMIC DNA]</scope>
    <source>
        <strain evidence="3 4">EXF-151</strain>
    </source>
</reference>
<name>A0A3M7AMS4_HORWE</name>
<keyword evidence="1" id="KW-0256">Endoplasmic reticulum</keyword>
<evidence type="ECO:0000313" key="3">
    <source>
        <dbReference type="EMBL" id="RMY28619.1"/>
    </source>
</evidence>
<gene>
    <name evidence="3" type="ORF">D0865_15717</name>
</gene>
<dbReference type="PANTHER" id="PTHR14624">
    <property type="entry name" value="DFG10 PROTEIN"/>
    <property type="match status" value="1"/>
</dbReference>
<dbReference type="GO" id="GO:0003865">
    <property type="term" value="F:3-oxo-5-alpha-steroid 4-dehydrogenase activity"/>
    <property type="evidence" value="ECO:0007669"/>
    <property type="project" value="TreeGrafter"/>
</dbReference>
<feature type="compositionally biased region" description="Low complexity" evidence="2">
    <location>
        <begin position="245"/>
        <end position="267"/>
    </location>
</feature>
<comment type="caution">
    <text evidence="3">The sequence shown here is derived from an EMBL/GenBank/DDBJ whole genome shotgun (WGS) entry which is preliminary data.</text>
</comment>
<proteinExistence type="inferred from homology"/>
<comment type="function">
    <text evidence="1">Plays a key role in early steps of protein N-linked glycosylation by being involved in the conversion of polyprenol into dolichol. Acts as a polyprenal reductase that mediates the reduction of polyprenal into dolichal in a NADP-dependent mechanism. Dolichols are required for the synthesis of dolichol-linked monosaccharides and the oligosaccharide precursor used for N-glycosylation.</text>
</comment>
<dbReference type="EMBL" id="QWIN01002722">
    <property type="protein sequence ID" value="RMY28619.1"/>
    <property type="molecule type" value="Genomic_DNA"/>
</dbReference>
<comment type="similarity">
    <text evidence="1">Belongs to the steroid 5-alpha reductase family. Polyprenal reductase subfamily.</text>
</comment>
<dbReference type="UniPathway" id="UPA00378"/>
<dbReference type="Proteomes" id="UP000270230">
    <property type="component" value="Unassembled WGS sequence"/>
</dbReference>
<organism evidence="3 4">
    <name type="scientific">Hortaea werneckii</name>
    <name type="common">Black yeast</name>
    <name type="synonym">Cladosporium werneckii</name>
    <dbReference type="NCBI Taxonomy" id="91943"/>
    <lineage>
        <taxon>Eukaryota</taxon>
        <taxon>Fungi</taxon>
        <taxon>Dikarya</taxon>
        <taxon>Ascomycota</taxon>
        <taxon>Pezizomycotina</taxon>
        <taxon>Dothideomycetes</taxon>
        <taxon>Dothideomycetidae</taxon>
        <taxon>Mycosphaerellales</taxon>
        <taxon>Teratosphaeriaceae</taxon>
        <taxon>Hortaea</taxon>
    </lineage>
</organism>
<feature type="region of interest" description="Disordered" evidence="2">
    <location>
        <begin position="37"/>
        <end position="69"/>
    </location>
</feature>
<protein>
    <recommendedName>
        <fullName evidence="1">Polyprenal reductase</fullName>
        <ecNumber evidence="1">1.3.1.94</ecNumber>
    </recommendedName>
</protein>
<evidence type="ECO:0000256" key="1">
    <source>
        <dbReference type="RuleBase" id="RU367081"/>
    </source>
</evidence>
<dbReference type="AlphaFoldDB" id="A0A3M7AMS4"/>
<dbReference type="GO" id="GO:0160198">
    <property type="term" value="F:polyprenal reductase activity"/>
    <property type="evidence" value="ECO:0007669"/>
    <property type="project" value="UniProtKB-EC"/>
</dbReference>
<comment type="subcellular location">
    <subcellularLocation>
        <location evidence="1">Endoplasmic reticulum membrane</location>
    </subcellularLocation>
</comment>
<accession>A0A3M7AMS4</accession>
<dbReference type="GO" id="GO:0006488">
    <property type="term" value="P:dolichol-linked oligosaccharide biosynthetic process"/>
    <property type="evidence" value="ECO:0007669"/>
    <property type="project" value="UniProtKB-UniRule"/>
</dbReference>
<comment type="pathway">
    <text evidence="1">Protein modification; protein glycosylation.</text>
</comment>
<feature type="region of interest" description="Disordered" evidence="2">
    <location>
        <begin position="245"/>
        <end position="272"/>
    </location>
</feature>
<dbReference type="OrthoDB" id="541710at2759"/>
<dbReference type="GO" id="GO:0016095">
    <property type="term" value="P:polyprenol catabolic process"/>
    <property type="evidence" value="ECO:0007669"/>
    <property type="project" value="UniProtKB-UniRule"/>
</dbReference>
<dbReference type="InterPro" id="IPR039698">
    <property type="entry name" value="Dfg10/SRD5A3"/>
</dbReference>
<evidence type="ECO:0000256" key="2">
    <source>
        <dbReference type="SAM" id="MobiDB-lite"/>
    </source>
</evidence>
<dbReference type="PROSITE" id="PS50244">
    <property type="entry name" value="S5A_REDUCTASE"/>
    <property type="match status" value="1"/>
</dbReference>
<dbReference type="PANTHER" id="PTHR14624:SF0">
    <property type="entry name" value="POLYPRENOL REDUCTASE"/>
    <property type="match status" value="1"/>
</dbReference>
<comment type="catalytic activity">
    <reaction evidence="1">
        <text>a di-trans,poly-cis-dolichal + NADP(+) = a di-trans,poly-cis-polyprenal + NADPH + H(+)</text>
        <dbReference type="Rhea" id="RHEA:80727"/>
        <dbReference type="Rhea" id="RHEA-COMP:19536"/>
        <dbReference type="Rhea" id="RHEA-COMP:19537"/>
        <dbReference type="ChEBI" id="CHEBI:15378"/>
        <dbReference type="ChEBI" id="CHEBI:57783"/>
        <dbReference type="ChEBI" id="CHEBI:58349"/>
        <dbReference type="ChEBI" id="CHEBI:231623"/>
        <dbReference type="ChEBI" id="CHEBI:231637"/>
        <dbReference type="EC" id="1.3.1.94"/>
    </reaction>
    <physiologicalReaction direction="right-to-left" evidence="1">
        <dbReference type="Rhea" id="RHEA:80729"/>
    </physiologicalReaction>
</comment>
<dbReference type="EC" id="1.3.1.94" evidence="1"/>
<dbReference type="VEuPathDB" id="FungiDB:BTJ68_13821"/>
<dbReference type="GO" id="GO:0102389">
    <property type="term" value="F:polyprenol reductase activity"/>
    <property type="evidence" value="ECO:0007669"/>
    <property type="project" value="UniProtKB-UniRule"/>
</dbReference>
<keyword evidence="1" id="KW-0560">Oxidoreductase</keyword>
<keyword evidence="1" id="KW-0521">NADP</keyword>